<accession>A0A0A8ZJQ3</accession>
<dbReference type="EMBL" id="GBRH01258854">
    <property type="protein sequence ID" value="JAD39041.1"/>
    <property type="molecule type" value="Transcribed_RNA"/>
</dbReference>
<dbReference type="AlphaFoldDB" id="A0A0A8ZJQ3"/>
<name>A0A0A8ZJQ3_ARUDO</name>
<protein>
    <submittedName>
        <fullName evidence="1">Uncharacterized protein</fullName>
    </submittedName>
</protein>
<proteinExistence type="predicted"/>
<sequence length="46" mass="5663">MSKLPDCPLWWTMIAWWKTYSHWSKRHDVNIYIIFSCTYNLVNVTL</sequence>
<organism evidence="1">
    <name type="scientific">Arundo donax</name>
    <name type="common">Giant reed</name>
    <name type="synonym">Donax arundinaceus</name>
    <dbReference type="NCBI Taxonomy" id="35708"/>
    <lineage>
        <taxon>Eukaryota</taxon>
        <taxon>Viridiplantae</taxon>
        <taxon>Streptophyta</taxon>
        <taxon>Embryophyta</taxon>
        <taxon>Tracheophyta</taxon>
        <taxon>Spermatophyta</taxon>
        <taxon>Magnoliopsida</taxon>
        <taxon>Liliopsida</taxon>
        <taxon>Poales</taxon>
        <taxon>Poaceae</taxon>
        <taxon>PACMAD clade</taxon>
        <taxon>Arundinoideae</taxon>
        <taxon>Arundineae</taxon>
        <taxon>Arundo</taxon>
    </lineage>
</organism>
<evidence type="ECO:0000313" key="1">
    <source>
        <dbReference type="EMBL" id="JAD39041.1"/>
    </source>
</evidence>
<reference evidence="1" key="1">
    <citation type="submission" date="2014-09" db="EMBL/GenBank/DDBJ databases">
        <authorList>
            <person name="Magalhaes I.L.F."/>
            <person name="Oliveira U."/>
            <person name="Santos F.R."/>
            <person name="Vidigal T.H.D.A."/>
            <person name="Brescovit A.D."/>
            <person name="Santos A.J."/>
        </authorList>
    </citation>
    <scope>NUCLEOTIDE SEQUENCE</scope>
    <source>
        <tissue evidence="1">Shoot tissue taken approximately 20 cm above the soil surface</tissue>
    </source>
</reference>
<reference evidence="1" key="2">
    <citation type="journal article" date="2015" name="Data Brief">
        <title>Shoot transcriptome of the giant reed, Arundo donax.</title>
        <authorList>
            <person name="Barrero R.A."/>
            <person name="Guerrero F.D."/>
            <person name="Moolhuijzen P."/>
            <person name="Goolsby J.A."/>
            <person name="Tidwell J."/>
            <person name="Bellgard S.E."/>
            <person name="Bellgard M.I."/>
        </authorList>
    </citation>
    <scope>NUCLEOTIDE SEQUENCE</scope>
    <source>
        <tissue evidence="1">Shoot tissue taken approximately 20 cm above the soil surface</tissue>
    </source>
</reference>